<evidence type="ECO:0000256" key="4">
    <source>
        <dbReference type="PROSITE-ProRule" id="PRU00175"/>
    </source>
</evidence>
<dbReference type="PANTHER" id="PTHR14155:SF627">
    <property type="entry name" value="OS06G0192800 PROTEIN"/>
    <property type="match status" value="1"/>
</dbReference>
<feature type="transmembrane region" description="Helical" evidence="6">
    <location>
        <begin position="151"/>
        <end position="178"/>
    </location>
</feature>
<evidence type="ECO:0000313" key="9">
    <source>
        <dbReference type="Proteomes" id="UP001320420"/>
    </source>
</evidence>
<feature type="region of interest" description="Disordered" evidence="5">
    <location>
        <begin position="229"/>
        <end position="251"/>
    </location>
</feature>
<dbReference type="Proteomes" id="UP001320420">
    <property type="component" value="Unassembled WGS sequence"/>
</dbReference>
<feature type="compositionally biased region" description="Polar residues" evidence="5">
    <location>
        <begin position="229"/>
        <end position="241"/>
    </location>
</feature>
<reference evidence="8 9" key="1">
    <citation type="submission" date="2024-02" db="EMBL/GenBank/DDBJ databases">
        <title>De novo assembly and annotation of 12 fungi associated with fruit tree decline syndrome in Ontario, Canada.</title>
        <authorList>
            <person name="Sulman M."/>
            <person name="Ellouze W."/>
            <person name="Ilyukhin E."/>
        </authorList>
    </citation>
    <scope>NUCLEOTIDE SEQUENCE [LARGE SCALE GENOMIC DNA]</scope>
    <source>
        <strain evidence="8 9">M11/M66-122</strain>
    </source>
</reference>
<evidence type="ECO:0000256" key="6">
    <source>
        <dbReference type="SAM" id="Phobius"/>
    </source>
</evidence>
<protein>
    <recommendedName>
        <fullName evidence="7">RING-type domain-containing protein</fullName>
    </recommendedName>
</protein>
<evidence type="ECO:0000256" key="5">
    <source>
        <dbReference type="SAM" id="MobiDB-lite"/>
    </source>
</evidence>
<evidence type="ECO:0000313" key="8">
    <source>
        <dbReference type="EMBL" id="KAK7751161.1"/>
    </source>
</evidence>
<dbReference type="GO" id="GO:0008270">
    <property type="term" value="F:zinc ion binding"/>
    <property type="evidence" value="ECO:0007669"/>
    <property type="project" value="UniProtKB-KW"/>
</dbReference>
<organism evidence="8 9">
    <name type="scientific">Diatrype stigma</name>
    <dbReference type="NCBI Taxonomy" id="117547"/>
    <lineage>
        <taxon>Eukaryota</taxon>
        <taxon>Fungi</taxon>
        <taxon>Dikarya</taxon>
        <taxon>Ascomycota</taxon>
        <taxon>Pezizomycotina</taxon>
        <taxon>Sordariomycetes</taxon>
        <taxon>Xylariomycetidae</taxon>
        <taxon>Xylariales</taxon>
        <taxon>Diatrypaceae</taxon>
        <taxon>Diatrype</taxon>
    </lineage>
</organism>
<proteinExistence type="predicted"/>
<dbReference type="AlphaFoldDB" id="A0AAN9YNQ9"/>
<dbReference type="PROSITE" id="PS50089">
    <property type="entry name" value="ZF_RING_2"/>
    <property type="match status" value="1"/>
</dbReference>
<name>A0AAN9YNQ9_9PEZI</name>
<evidence type="ECO:0000256" key="1">
    <source>
        <dbReference type="ARBA" id="ARBA00022723"/>
    </source>
</evidence>
<evidence type="ECO:0000256" key="3">
    <source>
        <dbReference type="ARBA" id="ARBA00022833"/>
    </source>
</evidence>
<keyword evidence="9" id="KW-1185">Reference proteome</keyword>
<dbReference type="Gene3D" id="3.30.40.10">
    <property type="entry name" value="Zinc/RING finger domain, C3HC4 (zinc finger)"/>
    <property type="match status" value="1"/>
</dbReference>
<dbReference type="SMART" id="SM00184">
    <property type="entry name" value="RING"/>
    <property type="match status" value="1"/>
</dbReference>
<dbReference type="Pfam" id="PF13639">
    <property type="entry name" value="zf-RING_2"/>
    <property type="match status" value="1"/>
</dbReference>
<keyword evidence="6" id="KW-0472">Membrane</keyword>
<feature type="domain" description="RING-type" evidence="7">
    <location>
        <begin position="261"/>
        <end position="304"/>
    </location>
</feature>
<accession>A0AAN9YNQ9</accession>
<dbReference type="SUPFAM" id="SSF57850">
    <property type="entry name" value="RING/U-box"/>
    <property type="match status" value="1"/>
</dbReference>
<dbReference type="InterPro" id="IPR053238">
    <property type="entry name" value="RING-H2_zinc_finger"/>
</dbReference>
<keyword evidence="6" id="KW-0812">Transmembrane</keyword>
<dbReference type="InterPro" id="IPR001841">
    <property type="entry name" value="Znf_RING"/>
</dbReference>
<evidence type="ECO:0000259" key="7">
    <source>
        <dbReference type="PROSITE" id="PS50089"/>
    </source>
</evidence>
<gene>
    <name evidence="8" type="ORF">SLS62_006845</name>
</gene>
<keyword evidence="6" id="KW-1133">Transmembrane helix</keyword>
<comment type="caution">
    <text evidence="8">The sequence shown here is derived from an EMBL/GenBank/DDBJ whole genome shotgun (WGS) entry which is preliminary data.</text>
</comment>
<sequence>MSCDPCPEANTYIPQNVTRRANLPMTNYNLVALAPWINTECTKSFFASVKKDSLRALLVYQPDGDTSQPPDAKDAVWDFEDGSDWRTSNHFPVYAISSAAGDRMMRQLSLYSGDLSQVPFGSNITSTFHPDPADYVRVWTELIISNNSATLAVWLFVIIIVGVLVTVIGGTSLLMHCVQRQRRESLRRRVESGEVNLETLGIKRLKVPLDHVQTFPLFTYNYEPPVPLSPTTRPSSVAQSHKNVEAEAEKSEHATDYQPDCQICLEEFQSKQTVIRELPCGHIFHPDCIDSFLSDVSSLCPVCKVSMLPRGYCPKITNGMVRREIATRRLRPQVVEVSESESKRTRLYSWSSSVKRHIRFTASATKHNESIELPERSVIARPSPAAVMPGRTRELIVPVDESNSDDGRPPCE</sequence>
<keyword evidence="1" id="KW-0479">Metal-binding</keyword>
<keyword evidence="2 4" id="KW-0863">Zinc-finger</keyword>
<evidence type="ECO:0000256" key="2">
    <source>
        <dbReference type="ARBA" id="ARBA00022771"/>
    </source>
</evidence>
<keyword evidence="3" id="KW-0862">Zinc</keyword>
<dbReference type="EMBL" id="JAKJXP020000053">
    <property type="protein sequence ID" value="KAK7751161.1"/>
    <property type="molecule type" value="Genomic_DNA"/>
</dbReference>
<dbReference type="PANTHER" id="PTHR14155">
    <property type="entry name" value="RING FINGER DOMAIN-CONTAINING"/>
    <property type="match status" value="1"/>
</dbReference>
<dbReference type="InterPro" id="IPR013083">
    <property type="entry name" value="Znf_RING/FYVE/PHD"/>
</dbReference>
<feature type="compositionally biased region" description="Basic and acidic residues" evidence="5">
    <location>
        <begin position="242"/>
        <end position="251"/>
    </location>
</feature>